<evidence type="ECO:0000313" key="3">
    <source>
        <dbReference type="EMBL" id="RPA76231.1"/>
    </source>
</evidence>
<dbReference type="PANTHER" id="PTHR33178:SF10">
    <property type="entry name" value="STRESS-RESPONSE A_B BARREL DOMAIN-CONTAINING PROTEIN"/>
    <property type="match status" value="1"/>
</dbReference>
<gene>
    <name evidence="3" type="ORF">BJ508DRAFT_417671</name>
</gene>
<dbReference type="Gene3D" id="3.30.70.100">
    <property type="match status" value="1"/>
</dbReference>
<sequence>MSSSASNEIVHIVLFAFKKELTWEQQQEVTRKMVALQDQCLHPETGKKYIKASVGGTNNSEEGFDQGFTHNFVVTFNNEKDRDYYAKQDPAHLGFVKELVQVVEKVLVVDFTPGVFAPPKAQL</sequence>
<comment type="subunit">
    <text evidence="1">Homodimer.</text>
</comment>
<dbReference type="Pfam" id="PF07876">
    <property type="entry name" value="Dabb"/>
    <property type="match status" value="1"/>
</dbReference>
<evidence type="ECO:0000313" key="4">
    <source>
        <dbReference type="Proteomes" id="UP000275078"/>
    </source>
</evidence>
<feature type="domain" description="Stress-response A/B barrel" evidence="2">
    <location>
        <begin position="9"/>
        <end position="111"/>
    </location>
</feature>
<dbReference type="EMBL" id="ML119748">
    <property type="protein sequence ID" value="RPA76231.1"/>
    <property type="molecule type" value="Genomic_DNA"/>
</dbReference>
<evidence type="ECO:0000256" key="1">
    <source>
        <dbReference type="ARBA" id="ARBA00011738"/>
    </source>
</evidence>
<dbReference type="InterPro" id="IPR013097">
    <property type="entry name" value="Dabb"/>
</dbReference>
<dbReference type="InterPro" id="IPR011008">
    <property type="entry name" value="Dimeric_a/b-barrel"/>
</dbReference>
<accession>A0A3N4HW69</accession>
<proteinExistence type="predicted"/>
<dbReference type="OrthoDB" id="1601230at2759"/>
<dbReference type="Proteomes" id="UP000275078">
    <property type="component" value="Unassembled WGS sequence"/>
</dbReference>
<dbReference type="AlphaFoldDB" id="A0A3N4HW69"/>
<dbReference type="PROSITE" id="PS51502">
    <property type="entry name" value="S_R_A_B_BARREL"/>
    <property type="match status" value="1"/>
</dbReference>
<reference evidence="3 4" key="1">
    <citation type="journal article" date="2018" name="Nat. Ecol. Evol.">
        <title>Pezizomycetes genomes reveal the molecular basis of ectomycorrhizal truffle lifestyle.</title>
        <authorList>
            <person name="Murat C."/>
            <person name="Payen T."/>
            <person name="Noel B."/>
            <person name="Kuo A."/>
            <person name="Morin E."/>
            <person name="Chen J."/>
            <person name="Kohler A."/>
            <person name="Krizsan K."/>
            <person name="Balestrini R."/>
            <person name="Da Silva C."/>
            <person name="Montanini B."/>
            <person name="Hainaut M."/>
            <person name="Levati E."/>
            <person name="Barry K.W."/>
            <person name="Belfiori B."/>
            <person name="Cichocki N."/>
            <person name="Clum A."/>
            <person name="Dockter R.B."/>
            <person name="Fauchery L."/>
            <person name="Guy J."/>
            <person name="Iotti M."/>
            <person name="Le Tacon F."/>
            <person name="Lindquist E.A."/>
            <person name="Lipzen A."/>
            <person name="Malagnac F."/>
            <person name="Mello A."/>
            <person name="Molinier V."/>
            <person name="Miyauchi S."/>
            <person name="Poulain J."/>
            <person name="Riccioni C."/>
            <person name="Rubini A."/>
            <person name="Sitrit Y."/>
            <person name="Splivallo R."/>
            <person name="Traeger S."/>
            <person name="Wang M."/>
            <person name="Zifcakova L."/>
            <person name="Wipf D."/>
            <person name="Zambonelli A."/>
            <person name="Paolocci F."/>
            <person name="Nowrousian M."/>
            <person name="Ottonello S."/>
            <person name="Baldrian P."/>
            <person name="Spatafora J.W."/>
            <person name="Henrissat B."/>
            <person name="Nagy L.G."/>
            <person name="Aury J.M."/>
            <person name="Wincker P."/>
            <person name="Grigoriev I.V."/>
            <person name="Bonfante P."/>
            <person name="Martin F.M."/>
        </authorList>
    </citation>
    <scope>NUCLEOTIDE SEQUENCE [LARGE SCALE GENOMIC DNA]</scope>
    <source>
        <strain evidence="3 4">RN42</strain>
    </source>
</reference>
<dbReference type="InterPro" id="IPR044662">
    <property type="entry name" value="HS1/DABB1-like"/>
</dbReference>
<name>A0A3N4HW69_ASCIM</name>
<dbReference type="SUPFAM" id="SSF54909">
    <property type="entry name" value="Dimeric alpha+beta barrel"/>
    <property type="match status" value="1"/>
</dbReference>
<dbReference type="SMART" id="SM00886">
    <property type="entry name" value="Dabb"/>
    <property type="match status" value="1"/>
</dbReference>
<keyword evidence="4" id="KW-1185">Reference proteome</keyword>
<organism evidence="3 4">
    <name type="scientific">Ascobolus immersus RN42</name>
    <dbReference type="NCBI Taxonomy" id="1160509"/>
    <lineage>
        <taxon>Eukaryota</taxon>
        <taxon>Fungi</taxon>
        <taxon>Dikarya</taxon>
        <taxon>Ascomycota</taxon>
        <taxon>Pezizomycotina</taxon>
        <taxon>Pezizomycetes</taxon>
        <taxon>Pezizales</taxon>
        <taxon>Ascobolaceae</taxon>
        <taxon>Ascobolus</taxon>
    </lineage>
</organism>
<dbReference type="STRING" id="1160509.A0A3N4HW69"/>
<dbReference type="PANTHER" id="PTHR33178">
    <property type="match status" value="1"/>
</dbReference>
<evidence type="ECO:0000259" key="2">
    <source>
        <dbReference type="PROSITE" id="PS51502"/>
    </source>
</evidence>
<protein>
    <submittedName>
        <fullName evidence="3">Stress responsive A/B barrel domain-containing protein</fullName>
    </submittedName>
</protein>